<sequence length="280" mass="32049">MKTLLFAATVLALNGALHACAFYKSSKEIDLGWRYAFENMPKDACLKTCYHDLGCTYVKHEQTSCYVFSNKNPTITVKDGYLIDRDTSVTSTASCSSTVSCAPPVTFQQLDKDPSVINGKCPDVTITSIYRHKYPYSSVYMYSRETVVRNWGRYTSSMLFFANKPEGLEFVPVFTHSDVPFFFTLSFSNLKIYFYKIDCVRTYNLRLFFGEAYNISGYTFLGVYASPREYSTGDGSVCWTAVPIREYKLTDDISYTYQSKQESNMIETEVTHTFFIYDVL</sequence>
<gene>
    <name evidence="2" type="primary">Acey_s0550.g3301</name>
    <name evidence="2" type="ORF">Y032_0550g3301</name>
</gene>
<protein>
    <recommendedName>
        <fullName evidence="4">PAN-3 domain-containing protein</fullName>
    </recommendedName>
</protein>
<organism evidence="2 3">
    <name type="scientific">Ancylostoma ceylanicum</name>
    <dbReference type="NCBI Taxonomy" id="53326"/>
    <lineage>
        <taxon>Eukaryota</taxon>
        <taxon>Metazoa</taxon>
        <taxon>Ecdysozoa</taxon>
        <taxon>Nematoda</taxon>
        <taxon>Chromadorea</taxon>
        <taxon>Rhabditida</taxon>
        <taxon>Rhabditina</taxon>
        <taxon>Rhabditomorpha</taxon>
        <taxon>Strongyloidea</taxon>
        <taxon>Ancylostomatidae</taxon>
        <taxon>Ancylostomatinae</taxon>
        <taxon>Ancylostoma</taxon>
    </lineage>
</organism>
<name>A0A016WRN1_9BILA</name>
<dbReference type="AlphaFoldDB" id="A0A016WRN1"/>
<accession>A0A016WRN1</accession>
<dbReference type="EMBL" id="JARK01000150">
    <property type="protein sequence ID" value="EYC41932.1"/>
    <property type="molecule type" value="Genomic_DNA"/>
</dbReference>
<reference evidence="3" key="1">
    <citation type="journal article" date="2015" name="Nat. Genet.">
        <title>The genome and transcriptome of the zoonotic hookworm Ancylostoma ceylanicum identify infection-specific gene families.</title>
        <authorList>
            <person name="Schwarz E.M."/>
            <person name="Hu Y."/>
            <person name="Antoshechkin I."/>
            <person name="Miller M.M."/>
            <person name="Sternberg P.W."/>
            <person name="Aroian R.V."/>
        </authorList>
    </citation>
    <scope>NUCLEOTIDE SEQUENCE</scope>
    <source>
        <strain evidence="3">HY135</strain>
    </source>
</reference>
<proteinExistence type="predicted"/>
<keyword evidence="3" id="KW-1185">Reference proteome</keyword>
<evidence type="ECO:0000313" key="3">
    <source>
        <dbReference type="Proteomes" id="UP000024635"/>
    </source>
</evidence>
<feature type="signal peptide" evidence="1">
    <location>
        <begin position="1"/>
        <end position="19"/>
    </location>
</feature>
<keyword evidence="1" id="KW-0732">Signal</keyword>
<evidence type="ECO:0000313" key="2">
    <source>
        <dbReference type="EMBL" id="EYC41932.1"/>
    </source>
</evidence>
<dbReference type="Proteomes" id="UP000024635">
    <property type="component" value="Unassembled WGS sequence"/>
</dbReference>
<evidence type="ECO:0008006" key="4">
    <source>
        <dbReference type="Google" id="ProtNLM"/>
    </source>
</evidence>
<comment type="caution">
    <text evidence="2">The sequence shown here is derived from an EMBL/GenBank/DDBJ whole genome shotgun (WGS) entry which is preliminary data.</text>
</comment>
<evidence type="ECO:0000256" key="1">
    <source>
        <dbReference type="SAM" id="SignalP"/>
    </source>
</evidence>
<feature type="chain" id="PRO_5001494866" description="PAN-3 domain-containing protein" evidence="1">
    <location>
        <begin position="20"/>
        <end position="280"/>
    </location>
</feature>